<comment type="caution">
    <text evidence="2">The sequence shown here is derived from an EMBL/GenBank/DDBJ whole genome shotgun (WGS) entry which is preliminary data.</text>
</comment>
<dbReference type="EMBL" id="CAJOBD010004680">
    <property type="protein sequence ID" value="CAF4004340.1"/>
    <property type="molecule type" value="Genomic_DNA"/>
</dbReference>
<dbReference type="AlphaFoldDB" id="A0A814RKP5"/>
<dbReference type="InterPro" id="IPR000157">
    <property type="entry name" value="TIR_dom"/>
</dbReference>
<organism evidence="2 4">
    <name type="scientific">Rotaria sordida</name>
    <dbReference type="NCBI Taxonomy" id="392033"/>
    <lineage>
        <taxon>Eukaryota</taxon>
        <taxon>Metazoa</taxon>
        <taxon>Spiralia</taxon>
        <taxon>Gnathifera</taxon>
        <taxon>Rotifera</taxon>
        <taxon>Eurotatoria</taxon>
        <taxon>Bdelloidea</taxon>
        <taxon>Philodinida</taxon>
        <taxon>Philodinidae</taxon>
        <taxon>Rotaria</taxon>
    </lineage>
</organism>
<evidence type="ECO:0000259" key="1">
    <source>
        <dbReference type="PROSITE" id="PS50104"/>
    </source>
</evidence>
<protein>
    <recommendedName>
        <fullName evidence="1">TIR domain-containing protein</fullName>
    </recommendedName>
</protein>
<dbReference type="PROSITE" id="PS50104">
    <property type="entry name" value="TIR"/>
    <property type="match status" value="1"/>
</dbReference>
<dbReference type="Pfam" id="PF13676">
    <property type="entry name" value="TIR_2"/>
    <property type="match status" value="1"/>
</dbReference>
<dbReference type="Gene3D" id="3.40.50.10140">
    <property type="entry name" value="Toll/interleukin-1 receptor homology (TIR) domain"/>
    <property type="match status" value="1"/>
</dbReference>
<evidence type="ECO:0000313" key="4">
    <source>
        <dbReference type="Proteomes" id="UP000663864"/>
    </source>
</evidence>
<dbReference type="SUPFAM" id="SSF52200">
    <property type="entry name" value="Toll/Interleukin receptor TIR domain"/>
    <property type="match status" value="1"/>
</dbReference>
<dbReference type="EMBL" id="CAJNOT010001046">
    <property type="protein sequence ID" value="CAF1134710.1"/>
    <property type="molecule type" value="Genomic_DNA"/>
</dbReference>
<accession>A0A814RKP5</accession>
<feature type="domain" description="TIR" evidence="1">
    <location>
        <begin position="59"/>
        <end position="169"/>
    </location>
</feature>
<evidence type="ECO:0000313" key="2">
    <source>
        <dbReference type="EMBL" id="CAF1134710.1"/>
    </source>
</evidence>
<dbReference type="Proteomes" id="UP000663836">
    <property type="component" value="Unassembled WGS sequence"/>
</dbReference>
<name>A0A814RKP5_9BILA</name>
<sequence length="201" mass="22632">MADSQLQLVGLIPDVEKAVAKCKLMCQISEEKYPIQIGASTMRRSSISGKNSQSHSSSNGYNIYFSYCQSDQSVCNQLTTYLINEGYSLCRKSSKKSLSPSDIERSDVILVGFSEEYSKDSDCMAELSHAKSARKNIIPFVIGRTTQDDQWLPSLTMATLFYDLLDREIDLEFTDDFDLEYDQLLSTLVRISILGISLAWK</sequence>
<reference evidence="2" key="1">
    <citation type="submission" date="2021-02" db="EMBL/GenBank/DDBJ databases">
        <authorList>
            <person name="Nowell W R."/>
        </authorList>
    </citation>
    <scope>NUCLEOTIDE SEQUENCE</scope>
</reference>
<evidence type="ECO:0000313" key="3">
    <source>
        <dbReference type="EMBL" id="CAF4004340.1"/>
    </source>
</evidence>
<gene>
    <name evidence="3" type="ORF">JBS370_LOCUS26464</name>
    <name evidence="2" type="ORF">ZHD862_LOCUS19325</name>
</gene>
<dbReference type="InterPro" id="IPR035897">
    <property type="entry name" value="Toll_tir_struct_dom_sf"/>
</dbReference>
<dbReference type="Proteomes" id="UP000663864">
    <property type="component" value="Unassembled WGS sequence"/>
</dbReference>
<proteinExistence type="predicted"/>
<dbReference type="GO" id="GO:0007165">
    <property type="term" value="P:signal transduction"/>
    <property type="evidence" value="ECO:0007669"/>
    <property type="project" value="InterPro"/>
</dbReference>